<evidence type="ECO:0000313" key="1">
    <source>
        <dbReference type="EMBL" id="KAG1309655.1"/>
    </source>
</evidence>
<dbReference type="EMBL" id="JAANQT010000609">
    <property type="protein sequence ID" value="KAG1309655.1"/>
    <property type="molecule type" value="Genomic_DNA"/>
</dbReference>
<dbReference type="AlphaFoldDB" id="A0A9P7BT23"/>
<name>A0A9P7BT23_RHIOR</name>
<reference evidence="1" key="1">
    <citation type="journal article" date="2020" name="Microb. Genom.">
        <title>Genetic diversity of clinical and environmental Mucorales isolates obtained from an investigation of mucormycosis cases among solid organ transplant recipients.</title>
        <authorList>
            <person name="Nguyen M.H."/>
            <person name="Kaul D."/>
            <person name="Muto C."/>
            <person name="Cheng S.J."/>
            <person name="Richter R.A."/>
            <person name="Bruno V.M."/>
            <person name="Liu G."/>
            <person name="Beyhan S."/>
            <person name="Sundermann A.J."/>
            <person name="Mounaud S."/>
            <person name="Pasculle A.W."/>
            <person name="Nierman W.C."/>
            <person name="Driscoll E."/>
            <person name="Cumbie R."/>
            <person name="Clancy C.J."/>
            <person name="Dupont C.L."/>
        </authorList>
    </citation>
    <scope>NUCLEOTIDE SEQUENCE</scope>
    <source>
        <strain evidence="1">GL11</strain>
    </source>
</reference>
<organism evidence="1 2">
    <name type="scientific">Rhizopus oryzae</name>
    <name type="common">Mucormycosis agent</name>
    <name type="synonym">Rhizopus arrhizus var. delemar</name>
    <dbReference type="NCBI Taxonomy" id="64495"/>
    <lineage>
        <taxon>Eukaryota</taxon>
        <taxon>Fungi</taxon>
        <taxon>Fungi incertae sedis</taxon>
        <taxon>Mucoromycota</taxon>
        <taxon>Mucoromycotina</taxon>
        <taxon>Mucoromycetes</taxon>
        <taxon>Mucorales</taxon>
        <taxon>Mucorineae</taxon>
        <taxon>Rhizopodaceae</taxon>
        <taxon>Rhizopus</taxon>
    </lineage>
</organism>
<accession>A0A9P7BT23</accession>
<gene>
    <name evidence="1" type="ORF">G6F64_005149</name>
</gene>
<protein>
    <submittedName>
        <fullName evidence="1">Uncharacterized protein</fullName>
    </submittedName>
</protein>
<keyword evidence="2" id="KW-1185">Reference proteome</keyword>
<proteinExistence type="predicted"/>
<dbReference type="OrthoDB" id="2272836at2759"/>
<comment type="caution">
    <text evidence="1">The sequence shown here is derived from an EMBL/GenBank/DDBJ whole genome shotgun (WGS) entry which is preliminary data.</text>
</comment>
<sequence length="174" mass="20192">MTLNSPIFQWSIASEQEISIKELLEKYTDDHELLKYVLMAKSEEDKRQTAKAILKTEQARIHLRRLDLQLAKEQKPRHAPYHVPHLAPVRPDDSSYPHSAHPLCRPYLATPVSPTDNKKRNSLDDQHHKVMSALKAKLQRGTFAYEKRQRTLPTPPRLPPIDTCIGRSFVNRHH</sequence>
<evidence type="ECO:0000313" key="2">
    <source>
        <dbReference type="Proteomes" id="UP000716291"/>
    </source>
</evidence>
<dbReference type="Proteomes" id="UP000716291">
    <property type="component" value="Unassembled WGS sequence"/>
</dbReference>